<dbReference type="InterPro" id="IPR045197">
    <property type="entry name" value="NUP210-like"/>
</dbReference>
<feature type="signal peptide" evidence="1">
    <location>
        <begin position="1"/>
        <end position="21"/>
    </location>
</feature>
<feature type="domain" description="BIG2" evidence="2">
    <location>
        <begin position="195"/>
        <end position="276"/>
    </location>
</feature>
<organism evidence="3 4">
    <name type="scientific">Archangium gephyra</name>
    <dbReference type="NCBI Taxonomy" id="48"/>
    <lineage>
        <taxon>Bacteria</taxon>
        <taxon>Pseudomonadati</taxon>
        <taxon>Myxococcota</taxon>
        <taxon>Myxococcia</taxon>
        <taxon>Myxococcales</taxon>
        <taxon>Cystobacterineae</taxon>
        <taxon>Archangiaceae</taxon>
        <taxon>Archangium</taxon>
    </lineage>
</organism>
<feature type="domain" description="BIG2" evidence="2">
    <location>
        <begin position="794"/>
        <end position="875"/>
    </location>
</feature>
<dbReference type="SMART" id="SM00635">
    <property type="entry name" value="BID_2"/>
    <property type="match status" value="11"/>
</dbReference>
<evidence type="ECO:0000259" key="2">
    <source>
        <dbReference type="SMART" id="SM00635"/>
    </source>
</evidence>
<dbReference type="Pfam" id="PF02368">
    <property type="entry name" value="Big_2"/>
    <property type="match status" value="5"/>
</dbReference>
<feature type="domain" description="BIG2" evidence="2">
    <location>
        <begin position="279"/>
        <end position="361"/>
    </location>
</feature>
<proteinExistence type="predicted"/>
<evidence type="ECO:0000313" key="3">
    <source>
        <dbReference type="EMBL" id="PZR13614.1"/>
    </source>
</evidence>
<dbReference type="SUPFAM" id="SSF49373">
    <property type="entry name" value="Invasin/intimin cell-adhesion fragments"/>
    <property type="match status" value="5"/>
</dbReference>
<feature type="domain" description="BIG2" evidence="2">
    <location>
        <begin position="881"/>
        <end position="961"/>
    </location>
</feature>
<evidence type="ECO:0000256" key="1">
    <source>
        <dbReference type="SAM" id="SignalP"/>
    </source>
</evidence>
<dbReference type="InterPro" id="IPR008964">
    <property type="entry name" value="Invasin/intimin_cell_adhesion"/>
</dbReference>
<feature type="domain" description="BIG2" evidence="2">
    <location>
        <begin position="623"/>
        <end position="703"/>
    </location>
</feature>
<dbReference type="PROSITE" id="PS51257">
    <property type="entry name" value="PROKAR_LIPOPROTEIN"/>
    <property type="match status" value="1"/>
</dbReference>
<feature type="domain" description="BIG2" evidence="2">
    <location>
        <begin position="538"/>
        <end position="618"/>
    </location>
</feature>
<reference evidence="3 4" key="1">
    <citation type="submission" date="2017-08" db="EMBL/GenBank/DDBJ databases">
        <title>Infants hospitalized years apart are colonized by the same room-sourced microbial strains.</title>
        <authorList>
            <person name="Brooks B."/>
            <person name="Olm M.R."/>
            <person name="Firek B.A."/>
            <person name="Baker R."/>
            <person name="Thomas B.C."/>
            <person name="Morowitz M.J."/>
            <person name="Banfield J.F."/>
        </authorList>
    </citation>
    <scope>NUCLEOTIDE SEQUENCE [LARGE SCALE GENOMIC DNA]</scope>
    <source>
        <strain evidence="3">S2_003_000_R2_14</strain>
    </source>
</reference>
<evidence type="ECO:0000313" key="4">
    <source>
        <dbReference type="Proteomes" id="UP000249061"/>
    </source>
</evidence>
<name>A0A2W5VCC0_9BACT</name>
<feature type="domain" description="BIG2" evidence="2">
    <location>
        <begin position="110"/>
        <end position="190"/>
    </location>
</feature>
<protein>
    <recommendedName>
        <fullName evidence="2">BIG2 domain-containing protein</fullName>
    </recommendedName>
</protein>
<dbReference type="PANTHER" id="PTHR23019">
    <property type="entry name" value="NUCLEAR PORE MEMBRANE GLYCOPROTEIN GP210-RELATED"/>
    <property type="match status" value="1"/>
</dbReference>
<feature type="domain" description="BIG2" evidence="2">
    <location>
        <begin position="708"/>
        <end position="787"/>
    </location>
</feature>
<feature type="chain" id="PRO_5015990869" description="BIG2 domain-containing protein" evidence="1">
    <location>
        <begin position="22"/>
        <end position="965"/>
    </location>
</feature>
<accession>A0A2W5VCC0</accession>
<comment type="caution">
    <text evidence="3">The sequence shown here is derived from an EMBL/GenBank/DDBJ whole genome shotgun (WGS) entry which is preliminary data.</text>
</comment>
<feature type="domain" description="BIG2" evidence="2">
    <location>
        <begin position="366"/>
        <end position="446"/>
    </location>
</feature>
<dbReference type="Gene3D" id="2.60.40.1080">
    <property type="match status" value="11"/>
</dbReference>
<gene>
    <name evidence="3" type="ORF">DI536_12770</name>
</gene>
<dbReference type="EMBL" id="QFQP01000009">
    <property type="protein sequence ID" value="PZR13614.1"/>
    <property type="molecule type" value="Genomic_DNA"/>
</dbReference>
<dbReference type="PANTHER" id="PTHR23019:SF0">
    <property type="entry name" value="NUCLEAR PORE MEMBRANE GLYCOPROTEIN 210"/>
    <property type="match status" value="1"/>
</dbReference>
<feature type="domain" description="BIG2" evidence="2">
    <location>
        <begin position="451"/>
        <end position="533"/>
    </location>
</feature>
<dbReference type="InterPro" id="IPR003343">
    <property type="entry name" value="Big_2"/>
</dbReference>
<keyword evidence="1" id="KW-0732">Signal</keyword>
<dbReference type="AlphaFoldDB" id="A0A2W5VCC0"/>
<feature type="domain" description="BIG2" evidence="2">
    <location>
        <begin position="23"/>
        <end position="105"/>
    </location>
</feature>
<sequence>MKTTPLLLLALLAACAPQPQAERVETLRISPANGRVARGESLRYVATALLSTGEVRDVTNETVWTIDDDFVGVTTGGSSVVQGVNMGRTRVRAQYLDLMDARPLDVVQPQYRALRLEPSQLLVPLGLELPIRLVAIASDGTEVDVTAEASVTLSQPELASVRAGRITPLRPGVVTVELTAKDLAVSAQLVVTDAIVAGLELRAEQGDLPAGFSQQLSARATLSDGQQLDVTRAAVWSSEAPAIGTVDASGRFVGVAPGSVRITATTGGVTAAASVKVTDAVPMALAADASPQRLPAGLRTSLRALATMSDGSLRDVSSQVTWSNEDASKLEQQGSWARGLVVGSVTVTASLGSLSASTRVEVIDAVLTRVTMAPLRALPLGASWQAAALAHWSDGTTSNVSRVTAWQVNDPTVASVDAEGLVTARHVGQAQLIGFFGGQVVVTRFTVTPAALSSLDVSPSSLRLVRGSTAQVRVTATWTDGTRLDVPPQSCVWATPVAQVASVSPLGLVTARSPGAGRVFVTCLGIRRVVQVRVPDVFVVDVTLTPQAPSLPVGFGRNMTLRAALSDGSSQDVTFSALWRTTDPSIAVASAGVVSAARVGTTTLRAEFGGEHAETPVIVTSGVLQSLELTPSTLRATPGQTLSVTALGRFSDGATLDMTSELLWASADETIATVNAGALHAIALGDVEISASAGDVLATAQLSVVAPSLSYLVLSPAPALPVGRSHDLTLQGVMNDGSVQTLTSAAQWSSSVPGVAAFSSTAGRVSAVSPGAAIVTARIGQFTTSLNLFVTGATPASLSLDASSQTLALSESARLTAWAYYSDGSRFDVTAECTWLVANGAVVSVSPSGHAQALAAGSSTITAQWGNFSGSTTLQVSAAPTVLALSVVGGEFVQPGDTASFTAWAEYSDGTTREVTAEATWSSSNAAVLSSTGGGTFSAVAPGTATVTATLGAQSGSATVTVIVN</sequence>
<dbReference type="Proteomes" id="UP000249061">
    <property type="component" value="Unassembled WGS sequence"/>
</dbReference>